<protein>
    <submittedName>
        <fullName evidence="1">Uncharacterized protein</fullName>
    </submittedName>
</protein>
<evidence type="ECO:0000313" key="2">
    <source>
        <dbReference type="Proteomes" id="UP000639606"/>
    </source>
</evidence>
<evidence type="ECO:0000313" key="1">
    <source>
        <dbReference type="EMBL" id="GGP45416.1"/>
    </source>
</evidence>
<reference evidence="1" key="2">
    <citation type="submission" date="2020-09" db="EMBL/GenBank/DDBJ databases">
        <authorList>
            <person name="Sun Q."/>
            <person name="Ohkuma M."/>
        </authorList>
    </citation>
    <scope>NUCLEOTIDE SEQUENCE</scope>
    <source>
        <strain evidence="1">JCM 3313</strain>
    </source>
</reference>
<sequence>MNALQCFWTPGYRLTEGVIVMPAAVHVAGDKSARDRRAVKSVERALPILVQATEPHAVPTQIVAPSARERST</sequence>
<gene>
    <name evidence="1" type="ORF">GCM10010185_16500</name>
</gene>
<proteinExistence type="predicted"/>
<accession>A0A918AI82</accession>
<dbReference type="Proteomes" id="UP000639606">
    <property type="component" value="Unassembled WGS sequence"/>
</dbReference>
<keyword evidence="2" id="KW-1185">Reference proteome</keyword>
<comment type="caution">
    <text evidence="1">The sequence shown here is derived from an EMBL/GenBank/DDBJ whole genome shotgun (WGS) entry which is preliminary data.</text>
</comment>
<dbReference type="AlphaFoldDB" id="A0A918AI82"/>
<dbReference type="RefSeq" id="WP_189222523.1">
    <property type="nucleotide sequence ID" value="NZ_BMRG01000002.1"/>
</dbReference>
<organism evidence="1 2">
    <name type="scientific">Saccharothrix coeruleofusca</name>
    <dbReference type="NCBI Taxonomy" id="33919"/>
    <lineage>
        <taxon>Bacteria</taxon>
        <taxon>Bacillati</taxon>
        <taxon>Actinomycetota</taxon>
        <taxon>Actinomycetes</taxon>
        <taxon>Pseudonocardiales</taxon>
        <taxon>Pseudonocardiaceae</taxon>
        <taxon>Saccharothrix</taxon>
    </lineage>
</organism>
<dbReference type="EMBL" id="BMRG01000002">
    <property type="protein sequence ID" value="GGP45416.1"/>
    <property type="molecule type" value="Genomic_DNA"/>
</dbReference>
<name>A0A918AI82_9PSEU</name>
<reference evidence="1" key="1">
    <citation type="journal article" date="2014" name="Int. J. Syst. Evol. Microbiol.">
        <title>Complete genome sequence of Corynebacterium casei LMG S-19264T (=DSM 44701T), isolated from a smear-ripened cheese.</title>
        <authorList>
            <consortium name="US DOE Joint Genome Institute (JGI-PGF)"/>
            <person name="Walter F."/>
            <person name="Albersmeier A."/>
            <person name="Kalinowski J."/>
            <person name="Ruckert C."/>
        </authorList>
    </citation>
    <scope>NUCLEOTIDE SEQUENCE</scope>
    <source>
        <strain evidence="1">JCM 3313</strain>
    </source>
</reference>